<dbReference type="KEGG" id="cvr:CHLNCDRAFT_57590"/>
<evidence type="ECO:0000313" key="6">
    <source>
        <dbReference type="Proteomes" id="UP000008141"/>
    </source>
</evidence>
<dbReference type="PANTHER" id="PTHR10288">
    <property type="entry name" value="KH DOMAIN CONTAINING RNA BINDING PROTEIN"/>
    <property type="match status" value="1"/>
</dbReference>
<keyword evidence="1" id="KW-0677">Repeat</keyword>
<evidence type="ECO:0000256" key="3">
    <source>
        <dbReference type="SAM" id="MobiDB-lite"/>
    </source>
</evidence>
<dbReference type="SUPFAM" id="SSF54791">
    <property type="entry name" value="Eukaryotic type KH-domain (KH-domain type I)"/>
    <property type="match status" value="5"/>
</dbReference>
<keyword evidence="2" id="KW-0694">RNA-binding</keyword>
<dbReference type="Gene3D" id="3.30.1370.10">
    <property type="entry name" value="K Homology domain, type 1"/>
    <property type="match status" value="5"/>
</dbReference>
<feature type="compositionally biased region" description="Gly residues" evidence="3">
    <location>
        <begin position="441"/>
        <end position="454"/>
    </location>
</feature>
<dbReference type="eggNOG" id="KOG2190">
    <property type="taxonomic scope" value="Eukaryota"/>
</dbReference>
<feature type="region of interest" description="Disordered" evidence="3">
    <location>
        <begin position="426"/>
        <end position="467"/>
    </location>
</feature>
<proteinExistence type="predicted"/>
<name>E1ZCY0_CHLVA</name>
<keyword evidence="6" id="KW-1185">Reference proteome</keyword>
<feature type="domain" description="K Homology" evidence="4">
    <location>
        <begin position="604"/>
        <end position="673"/>
    </location>
</feature>
<dbReference type="RefSeq" id="XP_005848420.1">
    <property type="nucleotide sequence ID" value="XM_005848358.1"/>
</dbReference>
<feature type="compositionally biased region" description="Gly residues" evidence="3">
    <location>
        <begin position="143"/>
        <end position="168"/>
    </location>
</feature>
<dbReference type="InterPro" id="IPR004088">
    <property type="entry name" value="KH_dom_type_1"/>
</dbReference>
<dbReference type="STRING" id="554065.E1ZCY0"/>
<evidence type="ECO:0000313" key="5">
    <source>
        <dbReference type="EMBL" id="EFN56318.1"/>
    </source>
</evidence>
<dbReference type="SMART" id="SM00322">
    <property type="entry name" value="KH"/>
    <property type="match status" value="4"/>
</dbReference>
<reference evidence="5 6" key="1">
    <citation type="journal article" date="2010" name="Plant Cell">
        <title>The Chlorella variabilis NC64A genome reveals adaptation to photosymbiosis, coevolution with viruses, and cryptic sex.</title>
        <authorList>
            <person name="Blanc G."/>
            <person name="Duncan G."/>
            <person name="Agarkova I."/>
            <person name="Borodovsky M."/>
            <person name="Gurnon J."/>
            <person name="Kuo A."/>
            <person name="Lindquist E."/>
            <person name="Lucas S."/>
            <person name="Pangilinan J."/>
            <person name="Polle J."/>
            <person name="Salamov A."/>
            <person name="Terry A."/>
            <person name="Yamada T."/>
            <person name="Dunigan D.D."/>
            <person name="Grigoriev I.V."/>
            <person name="Claverie J.M."/>
            <person name="Van Etten J.L."/>
        </authorList>
    </citation>
    <scope>NUCLEOTIDE SEQUENCE [LARGE SCALE GENOMIC DNA]</scope>
    <source>
        <strain evidence="5 6">NC64A</strain>
    </source>
</reference>
<dbReference type="InterPro" id="IPR004087">
    <property type="entry name" value="KH_dom"/>
</dbReference>
<dbReference type="PROSITE" id="PS50084">
    <property type="entry name" value="KH_TYPE_1"/>
    <property type="match status" value="4"/>
</dbReference>
<feature type="compositionally biased region" description="Low complexity" evidence="3">
    <location>
        <begin position="581"/>
        <end position="590"/>
    </location>
</feature>
<organism evidence="6">
    <name type="scientific">Chlorella variabilis</name>
    <name type="common">Green alga</name>
    <dbReference type="NCBI Taxonomy" id="554065"/>
    <lineage>
        <taxon>Eukaryota</taxon>
        <taxon>Viridiplantae</taxon>
        <taxon>Chlorophyta</taxon>
        <taxon>core chlorophytes</taxon>
        <taxon>Trebouxiophyceae</taxon>
        <taxon>Chlorellales</taxon>
        <taxon>Chlorellaceae</taxon>
        <taxon>Chlorella clade</taxon>
        <taxon>Chlorella</taxon>
    </lineage>
</organism>
<accession>E1ZCY0</accession>
<evidence type="ECO:0000259" key="4">
    <source>
        <dbReference type="SMART" id="SM00322"/>
    </source>
</evidence>
<protein>
    <recommendedName>
        <fullName evidence="4">K Homology domain-containing protein</fullName>
    </recommendedName>
</protein>
<dbReference type="GeneID" id="17355601"/>
<dbReference type="Proteomes" id="UP000008141">
    <property type="component" value="Unassembled WGS sequence"/>
</dbReference>
<dbReference type="InParanoid" id="E1ZCY0"/>
<gene>
    <name evidence="5" type="ORF">CHLNCDRAFT_57590</name>
</gene>
<feature type="region of interest" description="Disordered" evidence="3">
    <location>
        <begin position="116"/>
        <end position="180"/>
    </location>
</feature>
<dbReference type="CDD" id="cd00105">
    <property type="entry name" value="KH-I"/>
    <property type="match status" value="1"/>
</dbReference>
<feature type="compositionally biased region" description="Low complexity" evidence="3">
    <location>
        <begin position="169"/>
        <end position="180"/>
    </location>
</feature>
<sequence length="688" mass="68045">MEAPLNGGDLEAVAQNGMMGLSDTEPEVPALRLRLLCPHALVPALIGKKGENVKRIRRESGATLSVADPVLGCDERVVHIMGERQAQPLEPVEAAASSSAADALCGVFASICSLQQARRGEAPPPSPPAASPPPASPRSAAGGEEGPGPGPGGGGSVADGGGGGGGGSSAASTAGDHSAAGSAGHAAAAASLPQRSVEARLLVDSSVVGFLVGRGGATIKDTMARSGAGVRILPKAELPACACLGDEVVRVVGSCEAACAALRLLASQIKAHVLRHGPPPPSPSYPGAPGALPPLMLGQAGHHHPDVAFLHPSLAAAAFYPPPASPAGLPPPPAFSGAAVEVTFRLLAPTNRTGNIIGKGGEHVRRVRTETGARIKVFDPAPGSEERASVGMVLGKRGATVSQLRQETGAAIKVLNADLVPPAYGGGLGSDDSEAELGSISSGGGGSSGGGVASGAGTASSGMSGGGEEVVQVEGSLQQCVAALRGVATLLRGWQVRRLLAHHHHAAFGGGMAAGAAAAALQQQAALAQQPLSPTAGGMLSPSSPGMLGLHLPSSLGSLGSPVQPPFLLMNGHLGGQQQQAGMLPPDALAGPPPGGHLSQQAQRGATYVYHLSNAQVGAVLGKGGAHIAQIRSMSGARVQLQGEGEGGGRVLMVAGQPEQCHAAHTMANAFLSMGRCEPAFPEPILGG</sequence>
<feature type="compositionally biased region" description="Pro residues" evidence="3">
    <location>
        <begin position="122"/>
        <end position="136"/>
    </location>
</feature>
<dbReference type="GO" id="GO:0003723">
    <property type="term" value="F:RNA binding"/>
    <property type="evidence" value="ECO:0007669"/>
    <property type="project" value="UniProtKB-UniRule"/>
</dbReference>
<evidence type="ECO:0000256" key="2">
    <source>
        <dbReference type="PROSITE-ProRule" id="PRU00117"/>
    </source>
</evidence>
<dbReference type="Pfam" id="PF00013">
    <property type="entry name" value="KH_1"/>
    <property type="match status" value="5"/>
</dbReference>
<feature type="domain" description="K Homology" evidence="4">
    <location>
        <begin position="195"/>
        <end position="270"/>
    </location>
</feature>
<dbReference type="OMA" id="PHISERM"/>
<feature type="domain" description="K Homology" evidence="4">
    <location>
        <begin position="29"/>
        <end position="101"/>
    </location>
</feature>
<dbReference type="OrthoDB" id="1937934at2759"/>
<dbReference type="InterPro" id="IPR036612">
    <property type="entry name" value="KH_dom_type_1_sf"/>
</dbReference>
<feature type="region of interest" description="Disordered" evidence="3">
    <location>
        <begin position="570"/>
        <end position="600"/>
    </location>
</feature>
<dbReference type="FunCoup" id="E1ZCY0">
    <property type="interactions" value="1259"/>
</dbReference>
<dbReference type="EMBL" id="GL433842">
    <property type="protein sequence ID" value="EFN56318.1"/>
    <property type="molecule type" value="Genomic_DNA"/>
</dbReference>
<evidence type="ECO:0000256" key="1">
    <source>
        <dbReference type="ARBA" id="ARBA00022737"/>
    </source>
</evidence>
<feature type="domain" description="K Homology" evidence="4">
    <location>
        <begin position="340"/>
        <end position="492"/>
    </location>
</feature>
<dbReference type="AlphaFoldDB" id="E1ZCY0"/>